<dbReference type="Pfam" id="PF12796">
    <property type="entry name" value="Ank_2"/>
    <property type="match status" value="2"/>
</dbReference>
<evidence type="ECO:0000256" key="2">
    <source>
        <dbReference type="ARBA" id="ARBA00023043"/>
    </source>
</evidence>
<sequence length="412" mass="45905">IEATTRVRRAIIANDASLVKRILNSNPQALHSPDASPEGLSNSNLHLAAFLGHVEVCRVLIDLGHEDPDPALNEKHQTALMLAAGAGRTEVVHLLCERYPKVIHRRDAHRRDAIMEASRGGHDTVLQILLTYAPNGPEEAVQTADLDGNTALHFASGNGNLLVLRTLLAAGADAERRNKWSWTALSYSATVQAEVYLKGLVTEIERRKVVRRETEGQKKGGAAISTGTSGVTRHSPDKLDSHQRPGSRGSSLPYPATKLIIGQYLYLSTRPRFWAWLIVGTFYDKDNHKVWSTEIFAIHNDPRGYSPETREFDEGQQPPEHLLHPNTTLHPQNNNNTSFVRAAPSNQRHRFVPRPPSASTSNPFTHQPLVLRPARSSYSPYPPAPPQASGSWFTHYNSETRRWVNTWRPHPN</sequence>
<evidence type="ECO:0000256" key="3">
    <source>
        <dbReference type="PROSITE-ProRule" id="PRU00023"/>
    </source>
</evidence>
<evidence type="ECO:0000256" key="4">
    <source>
        <dbReference type="SAM" id="MobiDB-lite"/>
    </source>
</evidence>
<evidence type="ECO:0000313" key="5">
    <source>
        <dbReference type="EMBL" id="CRK48217.1"/>
    </source>
</evidence>
<organism evidence="5 6">
    <name type="scientific">Verticillium longisporum</name>
    <name type="common">Verticillium dahliae var. longisporum</name>
    <dbReference type="NCBI Taxonomy" id="100787"/>
    <lineage>
        <taxon>Eukaryota</taxon>
        <taxon>Fungi</taxon>
        <taxon>Dikarya</taxon>
        <taxon>Ascomycota</taxon>
        <taxon>Pezizomycotina</taxon>
        <taxon>Sordariomycetes</taxon>
        <taxon>Hypocreomycetidae</taxon>
        <taxon>Glomerellales</taxon>
        <taxon>Plectosphaerellaceae</taxon>
        <taxon>Verticillium</taxon>
    </lineage>
</organism>
<evidence type="ECO:0000313" key="6">
    <source>
        <dbReference type="Proteomes" id="UP000045706"/>
    </source>
</evidence>
<dbReference type="PANTHER" id="PTHR24198">
    <property type="entry name" value="ANKYRIN REPEAT AND PROTEIN KINASE DOMAIN-CONTAINING PROTEIN"/>
    <property type="match status" value="1"/>
</dbReference>
<dbReference type="InterPro" id="IPR036770">
    <property type="entry name" value="Ankyrin_rpt-contain_sf"/>
</dbReference>
<dbReference type="PROSITE" id="PS50297">
    <property type="entry name" value="ANK_REP_REGION"/>
    <property type="match status" value="1"/>
</dbReference>
<dbReference type="SMART" id="SM00248">
    <property type="entry name" value="ANK"/>
    <property type="match status" value="4"/>
</dbReference>
<accession>A0A0G4NP03</accession>
<dbReference type="Gene3D" id="1.25.40.20">
    <property type="entry name" value="Ankyrin repeat-containing domain"/>
    <property type="match status" value="2"/>
</dbReference>
<dbReference type="Proteomes" id="UP000045706">
    <property type="component" value="Unassembled WGS sequence"/>
</dbReference>
<feature type="compositionally biased region" description="Basic and acidic residues" evidence="4">
    <location>
        <begin position="234"/>
        <end position="243"/>
    </location>
</feature>
<proteinExistence type="predicted"/>
<evidence type="ECO:0000256" key="1">
    <source>
        <dbReference type="ARBA" id="ARBA00022737"/>
    </source>
</evidence>
<name>A0A0G4NP03_VERLO</name>
<dbReference type="SUPFAM" id="SSF48403">
    <property type="entry name" value="Ankyrin repeat"/>
    <property type="match status" value="1"/>
</dbReference>
<dbReference type="EMBL" id="CVQI01037273">
    <property type="protein sequence ID" value="CRK48217.1"/>
    <property type="molecule type" value="Genomic_DNA"/>
</dbReference>
<feature type="non-terminal residue" evidence="5">
    <location>
        <position position="1"/>
    </location>
</feature>
<gene>
    <name evidence="5" type="ORF">BN1723_007902</name>
</gene>
<keyword evidence="1" id="KW-0677">Repeat</keyword>
<feature type="repeat" description="ANK" evidence="3">
    <location>
        <begin position="147"/>
        <end position="179"/>
    </location>
</feature>
<protein>
    <submittedName>
        <fullName evidence="5">Uncharacterized protein</fullName>
    </submittedName>
</protein>
<dbReference type="AlphaFoldDB" id="A0A0G4NP03"/>
<reference evidence="6" key="1">
    <citation type="submission" date="2015-05" db="EMBL/GenBank/DDBJ databases">
        <authorList>
            <person name="Fogelqvist Johan"/>
        </authorList>
    </citation>
    <scope>NUCLEOTIDE SEQUENCE [LARGE SCALE GENOMIC DNA]</scope>
</reference>
<keyword evidence="2 3" id="KW-0040">ANK repeat</keyword>
<dbReference type="InterPro" id="IPR002110">
    <property type="entry name" value="Ankyrin_rpt"/>
</dbReference>
<dbReference type="PANTHER" id="PTHR24198:SF165">
    <property type="entry name" value="ANKYRIN REPEAT-CONTAINING PROTEIN-RELATED"/>
    <property type="match status" value="1"/>
</dbReference>
<dbReference type="PROSITE" id="PS50088">
    <property type="entry name" value="ANK_REPEAT"/>
    <property type="match status" value="1"/>
</dbReference>
<feature type="region of interest" description="Disordered" evidence="4">
    <location>
        <begin position="211"/>
        <end position="252"/>
    </location>
</feature>